<dbReference type="OrthoDB" id="7933619at2"/>
<keyword evidence="1" id="KW-1133">Transmembrane helix</keyword>
<evidence type="ECO:0000256" key="1">
    <source>
        <dbReference type="SAM" id="Phobius"/>
    </source>
</evidence>
<keyword evidence="3" id="KW-1185">Reference proteome</keyword>
<sequence>MVDEVEKIISRLNGIDPERPYFDPLVVEEAVGRHARLIGFRDVAFTWAMGPQQADAELAGIDFDSSESCLWAETTKSMRDRALAELSSNEAVLTAYREAQATAAERIAAALHLEVFALALRNLIPGDAGTRGYNVASLVTSVMRDVVASASVDSERLEDLNEAYLPFADALMAGLGSFWIVGERFVCLPLPRLTLENGTLVTDGRPAAVWPNGEATPIARTASFRRCSPSSGSQRVGSDRFVKEEVAMQSATLGGGKTGHGPAAALAAALAAVILAAAVTVATASPAAAKIRCKGIFQVTKNGLISTPLCQDRQIARVARSYGWRVSDAQVRDNPLKKVEICQALGGDTRLQGACGATDRIASGSESRR</sequence>
<comment type="caution">
    <text evidence="2">The sequence shown here is derived from an EMBL/GenBank/DDBJ whole genome shotgun (WGS) entry which is preliminary data.</text>
</comment>
<accession>A0A1E3W411</accession>
<keyword evidence="1" id="KW-0472">Membrane</keyword>
<evidence type="ECO:0000313" key="2">
    <source>
        <dbReference type="EMBL" id="ODS00521.1"/>
    </source>
</evidence>
<protein>
    <submittedName>
        <fullName evidence="2">Uncharacterized protein</fullName>
    </submittedName>
</protein>
<dbReference type="RefSeq" id="WP_083240372.1">
    <property type="nucleotide sequence ID" value="NZ_LPWG01000005.1"/>
</dbReference>
<evidence type="ECO:0000313" key="3">
    <source>
        <dbReference type="Proteomes" id="UP000094501"/>
    </source>
</evidence>
<proteinExistence type="predicted"/>
<dbReference type="EMBL" id="LPWG01000005">
    <property type="protein sequence ID" value="ODS00521.1"/>
    <property type="molecule type" value="Genomic_DNA"/>
</dbReference>
<dbReference type="AlphaFoldDB" id="A0A1E3W411"/>
<keyword evidence="1" id="KW-0812">Transmembrane</keyword>
<reference evidence="2 3" key="1">
    <citation type="journal article" date="2016" name="Environ. Microbiol.">
        <title>New Methyloceanibacter diversity from North Sea sediments includes methanotroph containing solely the soluble methane monooxygenase.</title>
        <authorList>
            <person name="Vekeman B."/>
            <person name="Kerckhof F.M."/>
            <person name="Cremers G."/>
            <person name="de Vos P."/>
            <person name="Vandamme P."/>
            <person name="Boon N."/>
            <person name="Op den Camp H.J."/>
            <person name="Heylen K."/>
        </authorList>
    </citation>
    <scope>NUCLEOTIDE SEQUENCE [LARGE SCALE GENOMIC DNA]</scope>
    <source>
        <strain evidence="2 3">R-67174</strain>
    </source>
</reference>
<organism evidence="2 3">
    <name type="scientific">Methyloceanibacter methanicus</name>
    <dbReference type="NCBI Taxonomy" id="1774968"/>
    <lineage>
        <taxon>Bacteria</taxon>
        <taxon>Pseudomonadati</taxon>
        <taxon>Pseudomonadota</taxon>
        <taxon>Alphaproteobacteria</taxon>
        <taxon>Hyphomicrobiales</taxon>
        <taxon>Hyphomicrobiaceae</taxon>
        <taxon>Methyloceanibacter</taxon>
    </lineage>
</organism>
<gene>
    <name evidence="2" type="ORF">AUC68_14765</name>
</gene>
<dbReference type="Proteomes" id="UP000094501">
    <property type="component" value="Unassembled WGS sequence"/>
</dbReference>
<feature type="transmembrane region" description="Helical" evidence="1">
    <location>
        <begin position="263"/>
        <end position="284"/>
    </location>
</feature>
<name>A0A1E3W411_9HYPH</name>